<reference evidence="2 3" key="1">
    <citation type="submission" date="2016-11" db="EMBL/GenBank/DDBJ databases">
        <authorList>
            <person name="Jaros S."/>
            <person name="Januszkiewicz K."/>
            <person name="Wedrychowicz H."/>
        </authorList>
    </citation>
    <scope>NUCLEOTIDE SEQUENCE [LARGE SCALE GENOMIC DNA]</scope>
    <source>
        <strain evidence="2 3">HD4</strain>
    </source>
</reference>
<dbReference type="InterPro" id="IPR005363">
    <property type="entry name" value="UPF0167"/>
</dbReference>
<evidence type="ECO:0000313" key="2">
    <source>
        <dbReference type="EMBL" id="SHK68604.1"/>
    </source>
</evidence>
<dbReference type="EMBL" id="FRBC01000012">
    <property type="protein sequence ID" value="SHK68604.1"/>
    <property type="molecule type" value="Genomic_DNA"/>
</dbReference>
<comment type="similarity">
    <text evidence="1">Belongs to the UPF0167 family.</text>
</comment>
<protein>
    <submittedName>
        <fullName evidence="2">Uncharacterized protein family (UPF0167)</fullName>
    </submittedName>
</protein>
<dbReference type="RefSeq" id="WP_256625824.1">
    <property type="nucleotide sequence ID" value="NZ_FRBC01000012.1"/>
</dbReference>
<evidence type="ECO:0000313" key="3">
    <source>
        <dbReference type="Proteomes" id="UP000184263"/>
    </source>
</evidence>
<dbReference type="AlphaFoldDB" id="A0A1M6UHA3"/>
<sequence length="196" mass="23139">MNVHDSMVVRYSADLENETFAMYLKPDTEEGVKEVNFEGVLAHWFEYVASWNVLYDIEELDVKTFTSYFKKVLLEGKSDGSAAVKFQGEFIAAADWVSDSAKREELFHRTPGYISIQDVYWLACCDDYCQFLRYVDDINDLDELGCQEELLQEYAQRKDSHPLDFVRKYLHRDWDVRGYLFKCMHCGKYHLWVDVD</sequence>
<dbReference type="Proteomes" id="UP000184263">
    <property type="component" value="Unassembled WGS sequence"/>
</dbReference>
<accession>A0A1M6UHA3</accession>
<evidence type="ECO:0000256" key="1">
    <source>
        <dbReference type="ARBA" id="ARBA00008525"/>
    </source>
</evidence>
<dbReference type="Pfam" id="PF03691">
    <property type="entry name" value="UPF0167"/>
    <property type="match status" value="1"/>
</dbReference>
<proteinExistence type="inferred from homology"/>
<organism evidence="2 3">
    <name type="scientific">Selenomonas ruminantium</name>
    <dbReference type="NCBI Taxonomy" id="971"/>
    <lineage>
        <taxon>Bacteria</taxon>
        <taxon>Bacillati</taxon>
        <taxon>Bacillota</taxon>
        <taxon>Negativicutes</taxon>
        <taxon>Selenomonadales</taxon>
        <taxon>Selenomonadaceae</taxon>
        <taxon>Selenomonas</taxon>
    </lineage>
</organism>
<name>A0A1M6UHA3_SELRU</name>
<gene>
    <name evidence="2" type="ORF">SAMN05216582_11271</name>
</gene>